<evidence type="ECO:0000256" key="3">
    <source>
        <dbReference type="ARBA" id="ARBA00021257"/>
    </source>
</evidence>
<reference evidence="13 14" key="1">
    <citation type="submission" date="2016-09" db="EMBL/GenBank/DDBJ databases">
        <title>Extensive genetic diversity and differential bi-allelic expression allows diatom success in the polar Southern Ocean.</title>
        <authorList>
            <consortium name="DOE Joint Genome Institute"/>
            <person name="Mock T."/>
            <person name="Otillar R.P."/>
            <person name="Strauss J."/>
            <person name="Dupont C."/>
            <person name="Frickenhaus S."/>
            <person name="Maumus F."/>
            <person name="Mcmullan M."/>
            <person name="Sanges R."/>
            <person name="Schmutz J."/>
            <person name="Toseland A."/>
            <person name="Valas R."/>
            <person name="Veluchamy A."/>
            <person name="Ward B.J."/>
            <person name="Allen A."/>
            <person name="Barry K."/>
            <person name="Falciatore A."/>
            <person name="Ferrante M."/>
            <person name="Fortunato A.E."/>
            <person name="Gloeckner G."/>
            <person name="Gruber A."/>
            <person name="Hipkin R."/>
            <person name="Janech M."/>
            <person name="Kroth P."/>
            <person name="Leese F."/>
            <person name="Lindquist E."/>
            <person name="Lyon B.R."/>
            <person name="Martin J."/>
            <person name="Mayer C."/>
            <person name="Parker M."/>
            <person name="Quesneville H."/>
            <person name="Raymond J."/>
            <person name="Uhlig C."/>
            <person name="Valentin K.U."/>
            <person name="Worden A.Z."/>
            <person name="Armbrust E.V."/>
            <person name="Bowler C."/>
            <person name="Green B."/>
            <person name="Moulton V."/>
            <person name="Van Oosterhout C."/>
            <person name="Grigoriev I."/>
        </authorList>
    </citation>
    <scope>NUCLEOTIDE SEQUENCE [LARGE SCALE GENOMIC DNA]</scope>
    <source>
        <strain evidence="13 14">CCMP1102</strain>
    </source>
</reference>
<dbReference type="OrthoDB" id="200187at2759"/>
<evidence type="ECO:0000256" key="10">
    <source>
        <dbReference type="ARBA" id="ARBA00023136"/>
    </source>
</evidence>
<dbReference type="GO" id="GO:0005789">
    <property type="term" value="C:endoplasmic reticulum membrane"/>
    <property type="evidence" value="ECO:0007669"/>
    <property type="project" value="UniProtKB-SubCell"/>
</dbReference>
<comment type="similarity">
    <text evidence="2">Belongs to the SEC62 family.</text>
</comment>
<evidence type="ECO:0000256" key="9">
    <source>
        <dbReference type="ARBA" id="ARBA00023010"/>
    </source>
</evidence>
<dbReference type="AlphaFoldDB" id="A0A1E7FAF3"/>
<keyword evidence="4" id="KW-0813">Transport</keyword>
<keyword evidence="9" id="KW-0811">Translocation</keyword>
<feature type="region of interest" description="Disordered" evidence="11">
    <location>
        <begin position="272"/>
        <end position="331"/>
    </location>
</feature>
<evidence type="ECO:0000256" key="8">
    <source>
        <dbReference type="ARBA" id="ARBA00022989"/>
    </source>
</evidence>
<keyword evidence="7" id="KW-0653">Protein transport</keyword>
<evidence type="ECO:0000256" key="12">
    <source>
        <dbReference type="SAM" id="Phobius"/>
    </source>
</evidence>
<keyword evidence="8 12" id="KW-1133">Transmembrane helix</keyword>
<proteinExistence type="inferred from homology"/>
<keyword evidence="10 12" id="KW-0472">Membrane</keyword>
<gene>
    <name evidence="13" type="ORF">FRACYDRAFT_208718</name>
</gene>
<dbReference type="GO" id="GO:0031204">
    <property type="term" value="P:post-translational protein targeting to membrane, translocation"/>
    <property type="evidence" value="ECO:0007669"/>
    <property type="project" value="TreeGrafter"/>
</dbReference>
<evidence type="ECO:0000256" key="6">
    <source>
        <dbReference type="ARBA" id="ARBA00022824"/>
    </source>
</evidence>
<evidence type="ECO:0000256" key="5">
    <source>
        <dbReference type="ARBA" id="ARBA00022692"/>
    </source>
</evidence>
<keyword evidence="6" id="KW-0256">Endoplasmic reticulum</keyword>
<evidence type="ECO:0000313" key="14">
    <source>
        <dbReference type="Proteomes" id="UP000095751"/>
    </source>
</evidence>
<dbReference type="Proteomes" id="UP000095751">
    <property type="component" value="Unassembled WGS sequence"/>
</dbReference>
<name>A0A1E7FAF3_9STRA</name>
<dbReference type="PANTHER" id="PTHR12443:SF9">
    <property type="entry name" value="TRANSLOCATION PROTEIN SEC62"/>
    <property type="match status" value="1"/>
</dbReference>
<evidence type="ECO:0000256" key="1">
    <source>
        <dbReference type="ARBA" id="ARBA00004477"/>
    </source>
</evidence>
<feature type="transmembrane region" description="Helical" evidence="12">
    <location>
        <begin position="157"/>
        <end position="174"/>
    </location>
</feature>
<feature type="transmembrane region" description="Helical" evidence="12">
    <location>
        <begin position="179"/>
        <end position="198"/>
    </location>
</feature>
<sequence>MGSKTENDDQMESLSFYEDTENLKKLCNFLLSGEGPSLREALLMEKRVLYLKGEKLVNFLFEPKKGTKWPKTLPRFKSRQEAIVVCKEMCKLQFILRCEKQGKGELGMMRNRDFDESGYFTWVYQGDKTVSHLMTAALVVGFFCCVCFQMWPTFLRVFVWYLAVSLLLFIFALVGSRAFLFLCVWIIGFDLWFLPNLFDEQLGFYDSFKPIISCERTRPGQFPYRIGVGVAFFSFCYWAITQPSEFDGFVTAQGDFVKDLYAGTLLSDMSQEDKENIDKPKMQSLEDLLKDLDSSENEDMRKEKEVDEEGELDSLLDNLIDEEEDIDEDEE</sequence>
<accession>A0A1E7FAF3</accession>
<evidence type="ECO:0000256" key="2">
    <source>
        <dbReference type="ARBA" id="ARBA00010604"/>
    </source>
</evidence>
<evidence type="ECO:0000256" key="7">
    <source>
        <dbReference type="ARBA" id="ARBA00022927"/>
    </source>
</evidence>
<dbReference type="Pfam" id="PF03839">
    <property type="entry name" value="Sec62"/>
    <property type="match status" value="1"/>
</dbReference>
<dbReference type="PANTHER" id="PTHR12443">
    <property type="entry name" value="TRANSLOCATION PROTEIN SEC62"/>
    <property type="match status" value="1"/>
</dbReference>
<keyword evidence="5 12" id="KW-0812">Transmembrane</keyword>
<dbReference type="InParanoid" id="A0A1E7FAF3"/>
<dbReference type="EMBL" id="KV784359">
    <property type="protein sequence ID" value="OEU15162.1"/>
    <property type="molecule type" value="Genomic_DNA"/>
</dbReference>
<evidence type="ECO:0000256" key="4">
    <source>
        <dbReference type="ARBA" id="ARBA00022448"/>
    </source>
</evidence>
<organism evidence="13 14">
    <name type="scientific">Fragilariopsis cylindrus CCMP1102</name>
    <dbReference type="NCBI Taxonomy" id="635003"/>
    <lineage>
        <taxon>Eukaryota</taxon>
        <taxon>Sar</taxon>
        <taxon>Stramenopiles</taxon>
        <taxon>Ochrophyta</taxon>
        <taxon>Bacillariophyta</taxon>
        <taxon>Bacillariophyceae</taxon>
        <taxon>Bacillariophycidae</taxon>
        <taxon>Bacillariales</taxon>
        <taxon>Bacillariaceae</taxon>
        <taxon>Fragilariopsis</taxon>
    </lineage>
</organism>
<protein>
    <recommendedName>
        <fullName evidence="3">Translocation protein SEC62</fullName>
    </recommendedName>
</protein>
<feature type="compositionally biased region" description="Basic and acidic residues" evidence="11">
    <location>
        <begin position="287"/>
        <end position="305"/>
    </location>
</feature>
<comment type="subcellular location">
    <subcellularLocation>
        <location evidence="1">Endoplasmic reticulum membrane</location>
        <topology evidence="1">Multi-pass membrane protein</topology>
    </subcellularLocation>
</comment>
<feature type="compositionally biased region" description="Basic and acidic residues" evidence="11">
    <location>
        <begin position="272"/>
        <end position="281"/>
    </location>
</feature>
<feature type="transmembrane region" description="Helical" evidence="12">
    <location>
        <begin position="133"/>
        <end position="151"/>
    </location>
</feature>
<keyword evidence="14" id="KW-1185">Reference proteome</keyword>
<evidence type="ECO:0000313" key="13">
    <source>
        <dbReference type="EMBL" id="OEU15162.1"/>
    </source>
</evidence>
<dbReference type="InterPro" id="IPR004728">
    <property type="entry name" value="Sec62"/>
</dbReference>
<feature type="compositionally biased region" description="Acidic residues" evidence="11">
    <location>
        <begin position="306"/>
        <end position="331"/>
    </location>
</feature>
<evidence type="ECO:0000256" key="11">
    <source>
        <dbReference type="SAM" id="MobiDB-lite"/>
    </source>
</evidence>
<dbReference type="KEGG" id="fcy:FRACYDRAFT_208718"/>